<gene>
    <name evidence="1" type="ORF">FRD01_17195</name>
</gene>
<dbReference type="Proteomes" id="UP000321595">
    <property type="component" value="Chromosome"/>
</dbReference>
<dbReference type="EMBL" id="CP042467">
    <property type="protein sequence ID" value="QED28945.1"/>
    <property type="molecule type" value="Genomic_DNA"/>
</dbReference>
<proteinExistence type="predicted"/>
<dbReference type="OrthoDB" id="9787242at2"/>
<keyword evidence="2" id="KW-1185">Reference proteome</keyword>
<reference evidence="1 2" key="1">
    <citation type="submission" date="2019-08" db="EMBL/GenBank/DDBJ databases">
        <authorList>
            <person name="Liang Q."/>
        </authorList>
    </citation>
    <scope>NUCLEOTIDE SEQUENCE [LARGE SCALE GENOMIC DNA]</scope>
    <source>
        <strain evidence="1 2">V1718</strain>
    </source>
</reference>
<protein>
    <recommendedName>
        <fullName evidence="3">WYL domain-containing protein</fullName>
    </recommendedName>
</protein>
<evidence type="ECO:0000313" key="2">
    <source>
        <dbReference type="Proteomes" id="UP000321595"/>
    </source>
</evidence>
<name>A0A5B8XTR0_9DELT</name>
<evidence type="ECO:0008006" key="3">
    <source>
        <dbReference type="Google" id="ProtNLM"/>
    </source>
</evidence>
<evidence type="ECO:0000313" key="1">
    <source>
        <dbReference type="EMBL" id="QED28945.1"/>
    </source>
</evidence>
<organism evidence="1 2">
    <name type="scientific">Microvenator marinus</name>
    <dbReference type="NCBI Taxonomy" id="2600177"/>
    <lineage>
        <taxon>Bacteria</taxon>
        <taxon>Deltaproteobacteria</taxon>
        <taxon>Bradymonadales</taxon>
        <taxon>Microvenatoraceae</taxon>
        <taxon>Microvenator</taxon>
    </lineage>
</organism>
<accession>A0A5B8XTR0</accession>
<sequence length="255" mass="29957">MAPEKPINLNLALIVHRVLTDPRGWRVDRLKEDLGIADRTYRKYRNILQNDFPPFLQRESGPALVEVDEGPARYLRFDAGNTHGVNDDDFPVRVGAMFMAKVLMRPFHSTEVGHAFEDWCREFAARVRDREFVMEHLLRHADRYFVVAECTRDKLVPSGKLAQILQSLLFHRHLIIRQKGKSHEEQVEPLSLAYREGCWWLVFLEKKSLGATPLLMISEAHSAKSRFRYPKLEEYDPSKIDWEEFFKNTEHVERK</sequence>
<dbReference type="KEGG" id="bbae:FRD01_17195"/>
<dbReference type="AlphaFoldDB" id="A0A5B8XTR0"/>
<dbReference type="RefSeq" id="WP_146961822.1">
    <property type="nucleotide sequence ID" value="NZ_CP042467.1"/>
</dbReference>